<feature type="compositionally biased region" description="Basic and acidic residues" evidence="1">
    <location>
        <begin position="241"/>
        <end position="264"/>
    </location>
</feature>
<gene>
    <name evidence="2" type="ORF">RRG08_002207</name>
</gene>
<feature type="compositionally biased region" description="Basic and acidic residues" evidence="1">
    <location>
        <begin position="308"/>
        <end position="334"/>
    </location>
</feature>
<reference evidence="2" key="1">
    <citation type="journal article" date="2023" name="G3 (Bethesda)">
        <title>A reference genome for the long-term kleptoplast-retaining sea slug Elysia crispata morphotype clarki.</title>
        <authorList>
            <person name="Eastman K.E."/>
            <person name="Pendleton A.L."/>
            <person name="Shaikh M.A."/>
            <person name="Suttiyut T."/>
            <person name="Ogas R."/>
            <person name="Tomko P."/>
            <person name="Gavelis G."/>
            <person name="Widhalm J.R."/>
            <person name="Wisecaver J.H."/>
        </authorList>
    </citation>
    <scope>NUCLEOTIDE SEQUENCE</scope>
    <source>
        <strain evidence="2">ECLA1</strain>
    </source>
</reference>
<feature type="region of interest" description="Disordered" evidence="1">
    <location>
        <begin position="375"/>
        <end position="396"/>
    </location>
</feature>
<dbReference type="EMBL" id="JAWDGP010004263">
    <property type="protein sequence ID" value="KAK3765964.1"/>
    <property type="molecule type" value="Genomic_DNA"/>
</dbReference>
<feature type="region of interest" description="Disordered" evidence="1">
    <location>
        <begin position="144"/>
        <end position="343"/>
    </location>
</feature>
<dbReference type="AlphaFoldDB" id="A0AAE0ZAP1"/>
<organism evidence="2 3">
    <name type="scientific">Elysia crispata</name>
    <name type="common">lettuce slug</name>
    <dbReference type="NCBI Taxonomy" id="231223"/>
    <lineage>
        <taxon>Eukaryota</taxon>
        <taxon>Metazoa</taxon>
        <taxon>Spiralia</taxon>
        <taxon>Lophotrochozoa</taxon>
        <taxon>Mollusca</taxon>
        <taxon>Gastropoda</taxon>
        <taxon>Heterobranchia</taxon>
        <taxon>Euthyneura</taxon>
        <taxon>Panpulmonata</taxon>
        <taxon>Sacoglossa</taxon>
        <taxon>Placobranchoidea</taxon>
        <taxon>Plakobranchidae</taxon>
        <taxon>Elysia</taxon>
    </lineage>
</organism>
<protein>
    <submittedName>
        <fullName evidence="2">Uncharacterized protein</fullName>
    </submittedName>
</protein>
<feature type="compositionally biased region" description="Basic and acidic residues" evidence="1">
    <location>
        <begin position="144"/>
        <end position="158"/>
    </location>
</feature>
<sequence>MLNQPEQTNQLHECLDSKDALGCAVTYHSTDADSTNEGDKLCGRCKDIGSAAAAKRNLNHRAKVTVQRRANTNQKVVSLSFDKAIELTHSANINILDTAGQVSVSSRRFEDSNVDTVEDKQMLCKADCGSSTLENTSLSTNLHFSKENNGKARGHDNSEIASITSSDKPEAWLPEDEVSSFSTEDESQNIAPPPIRLRQAWASPTLARKQRTASVPMESKATNTEFTWQKNKQSLKGTSETSDKKVNLKTQADSKTDNSRDFEKQCSPGSERTVDDSRGDPTNGLVERKQKKKKQIDIKIPQTDQSVDDERSSSKYEFKKLGTEQMKSDKKTIPPEDEVNNKNVTNITTDTKSHGMGDAEIVHECNEKQLDSETVTYPGDTDSTSESKRAKNKKAKKMGANLFSWSPFKRKPHLKQTTSKSKFEISLGKATSKDYMSKTSMADVLYRQARVDIPQSITEMFAASNPEKVATVDQNHQEKK</sequence>
<feature type="compositionally biased region" description="Acidic residues" evidence="1">
    <location>
        <begin position="173"/>
        <end position="187"/>
    </location>
</feature>
<evidence type="ECO:0000313" key="2">
    <source>
        <dbReference type="EMBL" id="KAK3765964.1"/>
    </source>
</evidence>
<dbReference type="Proteomes" id="UP001283361">
    <property type="component" value="Unassembled WGS sequence"/>
</dbReference>
<evidence type="ECO:0000313" key="3">
    <source>
        <dbReference type="Proteomes" id="UP001283361"/>
    </source>
</evidence>
<evidence type="ECO:0000256" key="1">
    <source>
        <dbReference type="SAM" id="MobiDB-lite"/>
    </source>
</evidence>
<feature type="compositionally biased region" description="Polar residues" evidence="1">
    <location>
        <begin position="220"/>
        <end position="240"/>
    </location>
</feature>
<comment type="caution">
    <text evidence="2">The sequence shown here is derived from an EMBL/GenBank/DDBJ whole genome shotgun (WGS) entry which is preliminary data.</text>
</comment>
<accession>A0AAE0ZAP1</accession>
<name>A0AAE0ZAP1_9GAST</name>
<proteinExistence type="predicted"/>
<keyword evidence="3" id="KW-1185">Reference proteome</keyword>